<dbReference type="Proteomes" id="UP000001968">
    <property type="component" value="Chromosome"/>
</dbReference>
<dbReference type="SUPFAM" id="SSF55073">
    <property type="entry name" value="Nucleotide cyclase"/>
    <property type="match status" value="1"/>
</dbReference>
<dbReference type="InterPro" id="IPR000160">
    <property type="entry name" value="GGDEF_dom"/>
</dbReference>
<evidence type="ECO:0000259" key="3">
    <source>
        <dbReference type="PROSITE" id="PS51832"/>
    </source>
</evidence>
<dbReference type="PROSITE" id="PS51832">
    <property type="entry name" value="HD_GYP"/>
    <property type="match status" value="1"/>
</dbReference>
<dbReference type="eggNOG" id="COG2206">
    <property type="taxonomic scope" value="Bacteria"/>
</dbReference>
<feature type="domain" description="PAS" evidence="1">
    <location>
        <begin position="61"/>
        <end position="131"/>
    </location>
</feature>
<dbReference type="Pfam" id="PF00990">
    <property type="entry name" value="GGDEF"/>
    <property type="match status" value="1"/>
</dbReference>
<keyword evidence="5" id="KW-1185">Reference proteome</keyword>
<evidence type="ECO:0000259" key="2">
    <source>
        <dbReference type="PROSITE" id="PS50887"/>
    </source>
</evidence>
<organism evidence="4 5">
    <name type="scientific">Syntrophomonas wolfei subsp. wolfei (strain DSM 2245B / Goettingen)</name>
    <dbReference type="NCBI Taxonomy" id="335541"/>
    <lineage>
        <taxon>Bacteria</taxon>
        <taxon>Bacillati</taxon>
        <taxon>Bacillota</taxon>
        <taxon>Clostridia</taxon>
        <taxon>Eubacteriales</taxon>
        <taxon>Syntrophomonadaceae</taxon>
        <taxon>Syntrophomonas</taxon>
    </lineage>
</organism>
<name>Q0B0Y4_SYNWW</name>
<sequence>MENMHSLLRRQLRKQFGNNIPDIPGWDTFLKQVNDAYQEFDADRNMLERALEISSQELLETNSQLRAVLEAFPDVFLLLDSQGIIIELKAGRSTDLYMSPEQLLGHHIEVIHPDISNSPFATAVEQVLQSGKLISFEYPVLLNQQEHYFEARLLPVSGDHVFVIIRNVTERRIMEDQLRYLSMHDALTGLYNRSYFKLETAHLEKQSRRPIGLIVGDVDGLKLVNDTLGHEAGDDLLIKAAHVLKDSLRDCDFVARIGGDEFAAILYDCNTPGIEGVIKRIEKNIALVNSRNPTLPLSISLGYAVRNDASKSMDELFKEADDNMYKEKLDHRKNFNANLVSTLMSSMDEKHFFNQDHVEQMQELVCIMAEALDMSPSQISCMNLLAQYHDIGQVGISDAVLFKKGKLNSQERLQIERHPEIGYRIARLSPELMPIADWILRHHEWWNGQGYPCGLAGEDIPLECRILALVDAYSAMTSDRPYRKAMSHEEAIEEIKSKAGTQFDPELVRLFLSEIETKFPSPGSKS</sequence>
<dbReference type="InterPro" id="IPR037522">
    <property type="entry name" value="HD_GYP_dom"/>
</dbReference>
<evidence type="ECO:0000259" key="1">
    <source>
        <dbReference type="PROSITE" id="PS50112"/>
    </source>
</evidence>
<dbReference type="EMBL" id="CP000448">
    <property type="protein sequence ID" value="ABI67370.1"/>
    <property type="molecule type" value="Genomic_DNA"/>
</dbReference>
<dbReference type="SMART" id="SM00267">
    <property type="entry name" value="GGDEF"/>
    <property type="match status" value="1"/>
</dbReference>
<dbReference type="InterPro" id="IPR035965">
    <property type="entry name" value="PAS-like_dom_sf"/>
</dbReference>
<dbReference type="HOGENOM" id="CLU_000445_92_5_9"/>
<dbReference type="STRING" id="335541.Swol_0011"/>
<dbReference type="eggNOG" id="COG2199">
    <property type="taxonomic scope" value="Bacteria"/>
</dbReference>
<dbReference type="PROSITE" id="PS50887">
    <property type="entry name" value="GGDEF"/>
    <property type="match status" value="1"/>
</dbReference>
<feature type="domain" description="GGDEF" evidence="2">
    <location>
        <begin position="209"/>
        <end position="340"/>
    </location>
</feature>
<dbReference type="PANTHER" id="PTHR45228">
    <property type="entry name" value="CYCLIC DI-GMP PHOSPHODIESTERASE TM_0186-RELATED"/>
    <property type="match status" value="1"/>
</dbReference>
<proteinExistence type="predicted"/>
<dbReference type="Pfam" id="PF13487">
    <property type="entry name" value="HD_5"/>
    <property type="match status" value="1"/>
</dbReference>
<reference evidence="5" key="1">
    <citation type="journal article" date="2010" name="Environ. Microbiol.">
        <title>The genome of Syntrophomonas wolfei: new insights into syntrophic metabolism and biohydrogen production.</title>
        <authorList>
            <person name="Sieber J.R."/>
            <person name="Sims D.R."/>
            <person name="Han C."/>
            <person name="Kim E."/>
            <person name="Lykidis A."/>
            <person name="Lapidus A.L."/>
            <person name="McDonnald E."/>
            <person name="Rohlin L."/>
            <person name="Culley D.E."/>
            <person name="Gunsalus R."/>
            <person name="McInerney M.J."/>
        </authorList>
    </citation>
    <scope>NUCLEOTIDE SEQUENCE [LARGE SCALE GENOMIC DNA]</scope>
    <source>
        <strain evidence="5">DSM 2245B / Goettingen</strain>
    </source>
</reference>
<dbReference type="PROSITE" id="PS50112">
    <property type="entry name" value="PAS"/>
    <property type="match status" value="1"/>
</dbReference>
<dbReference type="PANTHER" id="PTHR45228:SF1">
    <property type="entry name" value="CYCLIC DI-GMP PHOSPHODIESTERASE TM_0186"/>
    <property type="match status" value="1"/>
</dbReference>
<dbReference type="SUPFAM" id="SSF55785">
    <property type="entry name" value="PYP-like sensor domain (PAS domain)"/>
    <property type="match status" value="1"/>
</dbReference>
<dbReference type="InterPro" id="IPR043128">
    <property type="entry name" value="Rev_trsase/Diguanyl_cyclase"/>
</dbReference>
<evidence type="ECO:0000313" key="4">
    <source>
        <dbReference type="EMBL" id="ABI67370.1"/>
    </source>
</evidence>
<gene>
    <name evidence="4" type="ordered locus">Swol_0011</name>
</gene>
<dbReference type="InterPro" id="IPR013656">
    <property type="entry name" value="PAS_4"/>
</dbReference>
<dbReference type="Gene3D" id="1.10.3210.10">
    <property type="entry name" value="Hypothetical protein af1432"/>
    <property type="match status" value="1"/>
</dbReference>
<dbReference type="OrthoDB" id="9804747at2"/>
<dbReference type="CDD" id="cd00077">
    <property type="entry name" value="HDc"/>
    <property type="match status" value="1"/>
</dbReference>
<dbReference type="SUPFAM" id="SSF109604">
    <property type="entry name" value="HD-domain/PDEase-like"/>
    <property type="match status" value="1"/>
</dbReference>
<dbReference type="Pfam" id="PF08448">
    <property type="entry name" value="PAS_4"/>
    <property type="match status" value="1"/>
</dbReference>
<dbReference type="AlphaFoldDB" id="Q0B0Y4"/>
<dbReference type="InterPro" id="IPR003607">
    <property type="entry name" value="HD/PDEase_dom"/>
</dbReference>
<protein>
    <submittedName>
        <fullName evidence="4">Putative PAS/PAC sensor protein</fullName>
    </submittedName>
</protein>
<dbReference type="Gene3D" id="3.30.450.20">
    <property type="entry name" value="PAS domain"/>
    <property type="match status" value="1"/>
</dbReference>
<feature type="domain" description="HD-GYP" evidence="3">
    <location>
        <begin position="332"/>
        <end position="526"/>
    </location>
</feature>
<dbReference type="CDD" id="cd01949">
    <property type="entry name" value="GGDEF"/>
    <property type="match status" value="1"/>
</dbReference>
<dbReference type="Gene3D" id="3.30.70.270">
    <property type="match status" value="1"/>
</dbReference>
<accession>Q0B0Y4</accession>
<dbReference type="InterPro" id="IPR000014">
    <property type="entry name" value="PAS"/>
</dbReference>
<dbReference type="KEGG" id="swo:Swol_0011"/>
<evidence type="ECO:0000313" key="5">
    <source>
        <dbReference type="Proteomes" id="UP000001968"/>
    </source>
</evidence>
<dbReference type="NCBIfam" id="TIGR00254">
    <property type="entry name" value="GGDEF"/>
    <property type="match status" value="1"/>
</dbReference>
<dbReference type="InterPro" id="IPR052020">
    <property type="entry name" value="Cyclic_di-GMP/3'3'-cGAMP_PDE"/>
</dbReference>
<dbReference type="InterPro" id="IPR029787">
    <property type="entry name" value="Nucleotide_cyclase"/>
</dbReference>